<protein>
    <submittedName>
        <fullName evidence="1">Uncharacterized protein</fullName>
    </submittedName>
</protein>
<dbReference type="Proteomes" id="UP000268162">
    <property type="component" value="Unassembled WGS sequence"/>
</dbReference>
<dbReference type="EMBL" id="ML003854">
    <property type="protein sequence ID" value="RKP33459.1"/>
    <property type="molecule type" value="Genomic_DNA"/>
</dbReference>
<sequence>MGNKQVIRYLIQRPRLMSRDKNVVDENGEIIYRRLSGMLGFQKRLELAETEEVVWQHHSKFVTCHQREFVNLRTGSH</sequence>
<evidence type="ECO:0000313" key="2">
    <source>
        <dbReference type="Proteomes" id="UP000268162"/>
    </source>
</evidence>
<evidence type="ECO:0000313" key="1">
    <source>
        <dbReference type="EMBL" id="RKP33459.1"/>
    </source>
</evidence>
<name>A0A4V1J3W3_9FUNG</name>
<dbReference type="AlphaFoldDB" id="A0A4V1J3W3"/>
<proteinExistence type="predicted"/>
<reference evidence="2" key="1">
    <citation type="journal article" date="2018" name="Nat. Microbiol.">
        <title>Leveraging single-cell genomics to expand the fungal tree of life.</title>
        <authorList>
            <person name="Ahrendt S.R."/>
            <person name="Quandt C.A."/>
            <person name="Ciobanu D."/>
            <person name="Clum A."/>
            <person name="Salamov A."/>
            <person name="Andreopoulos B."/>
            <person name="Cheng J.F."/>
            <person name="Woyke T."/>
            <person name="Pelin A."/>
            <person name="Henrissat B."/>
            <person name="Reynolds N.K."/>
            <person name="Benny G.L."/>
            <person name="Smith M.E."/>
            <person name="James T.Y."/>
            <person name="Grigoriev I.V."/>
        </authorList>
    </citation>
    <scope>NUCLEOTIDE SEQUENCE [LARGE SCALE GENOMIC DNA]</scope>
    <source>
        <strain evidence="2">RSA 468</strain>
    </source>
</reference>
<gene>
    <name evidence="1" type="ORF">BJ085DRAFT_40456</name>
</gene>
<accession>A0A4V1J3W3</accession>
<organism evidence="1 2">
    <name type="scientific">Dimargaris cristalligena</name>
    <dbReference type="NCBI Taxonomy" id="215637"/>
    <lineage>
        <taxon>Eukaryota</taxon>
        <taxon>Fungi</taxon>
        <taxon>Fungi incertae sedis</taxon>
        <taxon>Zoopagomycota</taxon>
        <taxon>Kickxellomycotina</taxon>
        <taxon>Dimargaritomycetes</taxon>
        <taxon>Dimargaritales</taxon>
        <taxon>Dimargaritaceae</taxon>
        <taxon>Dimargaris</taxon>
    </lineage>
</organism>
<feature type="non-terminal residue" evidence="1">
    <location>
        <position position="77"/>
    </location>
</feature>
<keyword evidence="2" id="KW-1185">Reference proteome</keyword>